<evidence type="ECO:0000256" key="1">
    <source>
        <dbReference type="SAM" id="MobiDB-lite"/>
    </source>
</evidence>
<name>A0ABT8SPC9_9CAUL</name>
<evidence type="ECO:0000313" key="3">
    <source>
        <dbReference type="Proteomes" id="UP001169063"/>
    </source>
</evidence>
<dbReference type="RefSeq" id="WP_302110872.1">
    <property type="nucleotide sequence ID" value="NZ_JAUKTR010000006.1"/>
</dbReference>
<dbReference type="InterPro" id="IPR006311">
    <property type="entry name" value="TAT_signal"/>
</dbReference>
<evidence type="ECO:0008006" key="4">
    <source>
        <dbReference type="Google" id="ProtNLM"/>
    </source>
</evidence>
<reference evidence="2" key="1">
    <citation type="submission" date="2023-07" db="EMBL/GenBank/DDBJ databases">
        <title>Brevundimonas soil sp. nov., isolated from the soil of chemical plant.</title>
        <authorList>
            <person name="Wu N."/>
        </authorList>
    </citation>
    <scope>NUCLEOTIDE SEQUENCE</scope>
    <source>
        <strain evidence="2">XZ-24</strain>
    </source>
</reference>
<dbReference type="PROSITE" id="PS51318">
    <property type="entry name" value="TAT"/>
    <property type="match status" value="1"/>
</dbReference>
<protein>
    <recommendedName>
        <fullName evidence="4">Erythromycin esterase</fullName>
    </recommendedName>
</protein>
<organism evidence="2 3">
    <name type="scientific">Peiella sedimenti</name>
    <dbReference type="NCBI Taxonomy" id="3061083"/>
    <lineage>
        <taxon>Bacteria</taxon>
        <taxon>Pseudomonadati</taxon>
        <taxon>Pseudomonadota</taxon>
        <taxon>Alphaproteobacteria</taxon>
        <taxon>Caulobacterales</taxon>
        <taxon>Caulobacteraceae</taxon>
        <taxon>Peiella</taxon>
    </lineage>
</organism>
<dbReference type="Proteomes" id="UP001169063">
    <property type="component" value="Unassembled WGS sequence"/>
</dbReference>
<keyword evidence="3" id="KW-1185">Reference proteome</keyword>
<proteinExistence type="predicted"/>
<feature type="compositionally biased region" description="Pro residues" evidence="1">
    <location>
        <begin position="46"/>
        <end position="57"/>
    </location>
</feature>
<feature type="region of interest" description="Disordered" evidence="1">
    <location>
        <begin position="38"/>
        <end position="58"/>
    </location>
</feature>
<gene>
    <name evidence="2" type="ORF">Q0812_13485</name>
</gene>
<accession>A0ABT8SPC9</accession>
<evidence type="ECO:0000313" key="2">
    <source>
        <dbReference type="EMBL" id="MDO1560441.1"/>
    </source>
</evidence>
<sequence>MSKGGIVLAEPPGDTVMHLDRRSLFAGLAGGSLALTAGGSQAQEPAPAPPAPQPAAPPAVLGRLTAAAEANRLRLDHNDGAFSGPAWDALLSEARAAKHFLLGEEHGIAENARLAGQLFEALGGDGYDHAVIETSPPMADALDEAAKGGLDGLRAFFAQPGSFAAFFTMREEAEWLATARASRPGVRQVLWGLDYEMGADRRLIGQLEEMPKPPAAQTALETLKRASAESWAQFEQTRNPQFIYGFSGDPALVQAVQASWPDAPEAAQVILTTLERTFVINRDFGAGQNWRSNQTRNDLNRANLRRYWRAAQAEGRRPKLFFKFGASHMVRGVSHTETFDLGTMVAEMADMDEGRAFHLLVLPGQGARTAVFNPSAFTYEPSEPRGDYAGPLGPLVRAAWPDAMTLIDLRPLRPLLSAAQARRVERDLARTVHGFDAVLVMSGSTPSQNLV</sequence>
<comment type="caution">
    <text evidence="2">The sequence shown here is derived from an EMBL/GenBank/DDBJ whole genome shotgun (WGS) entry which is preliminary data.</text>
</comment>
<dbReference type="EMBL" id="JAUKTR010000006">
    <property type="protein sequence ID" value="MDO1560441.1"/>
    <property type="molecule type" value="Genomic_DNA"/>
</dbReference>